<keyword evidence="2" id="KW-0238">DNA-binding</keyword>
<keyword evidence="1" id="KW-0805">Transcription regulation</keyword>
<keyword evidence="6" id="KW-1185">Reference proteome</keyword>
<gene>
    <name evidence="5" type="ORF">V0R50_27515</name>
</gene>
<dbReference type="InterPro" id="IPR014710">
    <property type="entry name" value="RmlC-like_jellyroll"/>
</dbReference>
<dbReference type="PROSITE" id="PS01124">
    <property type="entry name" value="HTH_ARAC_FAMILY_2"/>
    <property type="match status" value="1"/>
</dbReference>
<name>A0ABU7HZW1_9PSED</name>
<evidence type="ECO:0000259" key="4">
    <source>
        <dbReference type="PROSITE" id="PS01124"/>
    </source>
</evidence>
<dbReference type="Gene3D" id="1.10.10.60">
    <property type="entry name" value="Homeodomain-like"/>
    <property type="match status" value="1"/>
</dbReference>
<protein>
    <submittedName>
        <fullName evidence="5">Helix-turn-helix domain-containing protein</fullName>
    </submittedName>
</protein>
<dbReference type="Proteomes" id="UP001335100">
    <property type="component" value="Unassembled WGS sequence"/>
</dbReference>
<sequence length="235" mass="25414">MHHLQPHWHGTLWLAPDHCLIAGQAGHTGSHAHYPHQVLIALSGEVEALVDGKVERGPVLLIESGREHAILTGEQSLLSLYAEPLAFELPRLREVCEGTGADAEGLLAVLSRLPRRTLQPRLAKAVQRIRELDADTLPATELASAAALSLSQLERLFSGELGVSVRRLVLWQRLRLALQLALGGHSLTSAAATAGFSDSAHLSRSIRRHFGIRGDHTLRHLQLRVIGQGVAQPGG</sequence>
<proteinExistence type="predicted"/>
<evidence type="ECO:0000313" key="5">
    <source>
        <dbReference type="EMBL" id="MEE1936988.1"/>
    </source>
</evidence>
<dbReference type="InterPro" id="IPR050204">
    <property type="entry name" value="AraC_XylS_family_regulators"/>
</dbReference>
<feature type="domain" description="HTH araC/xylS-type" evidence="4">
    <location>
        <begin position="123"/>
        <end position="220"/>
    </location>
</feature>
<reference evidence="5 6" key="1">
    <citation type="submission" date="2024-01" db="EMBL/GenBank/DDBJ databases">
        <title>Unpublished Manusciprt.</title>
        <authorList>
            <person name="Duman M."/>
            <person name="Valdes E.G."/>
            <person name="Ajmi N."/>
            <person name="Altun S."/>
            <person name="Saticioglu I.B."/>
        </authorList>
    </citation>
    <scope>NUCLEOTIDE SEQUENCE [LARGE SCALE GENOMIC DNA]</scope>
    <source>
        <strain evidence="5 6">148P</strain>
    </source>
</reference>
<evidence type="ECO:0000256" key="3">
    <source>
        <dbReference type="ARBA" id="ARBA00023163"/>
    </source>
</evidence>
<evidence type="ECO:0000256" key="2">
    <source>
        <dbReference type="ARBA" id="ARBA00023125"/>
    </source>
</evidence>
<dbReference type="RefSeq" id="WP_330077653.1">
    <property type="nucleotide sequence ID" value="NZ_JAZDQJ010000049.1"/>
</dbReference>
<evidence type="ECO:0000256" key="1">
    <source>
        <dbReference type="ARBA" id="ARBA00023015"/>
    </source>
</evidence>
<accession>A0ABU7HZW1</accession>
<dbReference type="EMBL" id="JAZDQJ010000049">
    <property type="protein sequence ID" value="MEE1936988.1"/>
    <property type="molecule type" value="Genomic_DNA"/>
</dbReference>
<dbReference type="PANTHER" id="PTHR46796">
    <property type="entry name" value="HTH-TYPE TRANSCRIPTIONAL ACTIVATOR RHAS-RELATED"/>
    <property type="match status" value="1"/>
</dbReference>
<organism evidence="5 6">
    <name type="scientific">Pseudomonas ulcerans</name>
    <dbReference type="NCBI Taxonomy" id="3115852"/>
    <lineage>
        <taxon>Bacteria</taxon>
        <taxon>Pseudomonadati</taxon>
        <taxon>Pseudomonadota</taxon>
        <taxon>Gammaproteobacteria</taxon>
        <taxon>Pseudomonadales</taxon>
        <taxon>Pseudomonadaceae</taxon>
        <taxon>Pseudomonas</taxon>
    </lineage>
</organism>
<dbReference type="InterPro" id="IPR018060">
    <property type="entry name" value="HTH_AraC"/>
</dbReference>
<comment type="caution">
    <text evidence="5">The sequence shown here is derived from an EMBL/GenBank/DDBJ whole genome shotgun (WGS) entry which is preliminary data.</text>
</comment>
<evidence type="ECO:0000313" key="6">
    <source>
        <dbReference type="Proteomes" id="UP001335100"/>
    </source>
</evidence>
<dbReference type="Gene3D" id="2.60.120.10">
    <property type="entry name" value="Jelly Rolls"/>
    <property type="match status" value="1"/>
</dbReference>
<dbReference type="Pfam" id="PF12833">
    <property type="entry name" value="HTH_18"/>
    <property type="match status" value="1"/>
</dbReference>
<dbReference type="SMART" id="SM00342">
    <property type="entry name" value="HTH_ARAC"/>
    <property type="match status" value="1"/>
</dbReference>
<keyword evidence="3" id="KW-0804">Transcription</keyword>